<evidence type="ECO:0000256" key="3">
    <source>
        <dbReference type="ARBA" id="ARBA00022679"/>
    </source>
</evidence>
<dbReference type="RefSeq" id="WP_105333013.1">
    <property type="nucleotide sequence ID" value="NZ_PUHY01000015.1"/>
</dbReference>
<reference evidence="5 6" key="1">
    <citation type="submission" date="2018-02" db="EMBL/GenBank/DDBJ databases">
        <title>Comparative genomes isolates from brazilian mangrove.</title>
        <authorList>
            <person name="Araujo J.E."/>
            <person name="Taketani R.G."/>
            <person name="Silva M.C.P."/>
            <person name="Loureco M.V."/>
            <person name="Andreote F.D."/>
        </authorList>
    </citation>
    <scope>NUCLEOTIDE SEQUENCE [LARGE SCALE GENOMIC DNA]</scope>
    <source>
        <strain evidence="5 6">Hex-1 MGV</strain>
    </source>
</reference>
<dbReference type="OrthoDB" id="9772170at2"/>
<name>A0A2S8FCE7_9BACT</name>
<accession>A0A2S8FCE7</accession>
<dbReference type="InterPro" id="IPR001173">
    <property type="entry name" value="Glyco_trans_2-like"/>
</dbReference>
<evidence type="ECO:0000256" key="1">
    <source>
        <dbReference type="ARBA" id="ARBA00006739"/>
    </source>
</evidence>
<proteinExistence type="inferred from homology"/>
<dbReference type="InterPro" id="IPR050834">
    <property type="entry name" value="Glycosyltransf_2"/>
</dbReference>
<dbReference type="GO" id="GO:0016757">
    <property type="term" value="F:glycosyltransferase activity"/>
    <property type="evidence" value="ECO:0007669"/>
    <property type="project" value="UniProtKB-KW"/>
</dbReference>
<evidence type="ECO:0000313" key="6">
    <source>
        <dbReference type="Proteomes" id="UP000238322"/>
    </source>
</evidence>
<dbReference type="EMBL" id="PUHY01000015">
    <property type="protein sequence ID" value="PQO29819.1"/>
    <property type="molecule type" value="Genomic_DNA"/>
</dbReference>
<feature type="domain" description="Glycosyltransferase 2-like" evidence="4">
    <location>
        <begin position="6"/>
        <end position="165"/>
    </location>
</feature>
<dbReference type="Gene3D" id="3.90.550.10">
    <property type="entry name" value="Spore Coat Polysaccharide Biosynthesis Protein SpsA, Chain A"/>
    <property type="match status" value="1"/>
</dbReference>
<protein>
    <recommendedName>
        <fullName evidence="4">Glycosyltransferase 2-like domain-containing protein</fullName>
    </recommendedName>
</protein>
<keyword evidence="2" id="KW-0328">Glycosyltransferase</keyword>
<keyword evidence="3" id="KW-0808">Transferase</keyword>
<sequence length="318" mass="36375">MKPVVTVLMPIYNGESYLDSAINSVLGQTYQAWELLCLDDGSSDNSRAIIQRFSDRDDRIQLIKLDHRGIVSALNHGVKQAQTKFIARLDADDIALPSRFELQIQYLERHPEVALVGGSYQTIRADGSVWKDNIPPLRYQDVLARLPQSNCIAHPAVMMRRSVLDQFEGPYREWFPFAEDYDLWLRMSVQHRLENLPDILLQYRRDFANPRPARTVTQAISTLAASFVHRLRRDGMIRDDQLSMPFDEQRLIAAGCPVARIHEVVRKALLSEARASAKAGFPAQAQILIREAKKVAPKLWQVRDCVDFLWKVTQVRVA</sequence>
<dbReference type="Pfam" id="PF00535">
    <property type="entry name" value="Glycos_transf_2"/>
    <property type="match status" value="1"/>
</dbReference>
<gene>
    <name evidence="5" type="ORF">C5Y83_27640</name>
</gene>
<evidence type="ECO:0000259" key="4">
    <source>
        <dbReference type="Pfam" id="PF00535"/>
    </source>
</evidence>
<dbReference type="AlphaFoldDB" id="A0A2S8FCE7"/>
<comment type="similarity">
    <text evidence="1">Belongs to the glycosyltransferase 2 family.</text>
</comment>
<evidence type="ECO:0000313" key="5">
    <source>
        <dbReference type="EMBL" id="PQO29819.1"/>
    </source>
</evidence>
<dbReference type="Proteomes" id="UP000238322">
    <property type="component" value="Unassembled WGS sequence"/>
</dbReference>
<evidence type="ECO:0000256" key="2">
    <source>
        <dbReference type="ARBA" id="ARBA00022676"/>
    </source>
</evidence>
<dbReference type="PANTHER" id="PTHR43685:SF5">
    <property type="entry name" value="GLYCOSYLTRANSFERASE EPSE-RELATED"/>
    <property type="match status" value="1"/>
</dbReference>
<dbReference type="SUPFAM" id="SSF53448">
    <property type="entry name" value="Nucleotide-diphospho-sugar transferases"/>
    <property type="match status" value="1"/>
</dbReference>
<organism evidence="5 6">
    <name type="scientific">Blastopirellula marina</name>
    <dbReference type="NCBI Taxonomy" id="124"/>
    <lineage>
        <taxon>Bacteria</taxon>
        <taxon>Pseudomonadati</taxon>
        <taxon>Planctomycetota</taxon>
        <taxon>Planctomycetia</taxon>
        <taxon>Pirellulales</taxon>
        <taxon>Pirellulaceae</taxon>
        <taxon>Blastopirellula</taxon>
    </lineage>
</organism>
<dbReference type="PANTHER" id="PTHR43685">
    <property type="entry name" value="GLYCOSYLTRANSFERASE"/>
    <property type="match status" value="1"/>
</dbReference>
<comment type="caution">
    <text evidence="5">The sequence shown here is derived from an EMBL/GenBank/DDBJ whole genome shotgun (WGS) entry which is preliminary data.</text>
</comment>
<dbReference type="InterPro" id="IPR029044">
    <property type="entry name" value="Nucleotide-diphossugar_trans"/>
</dbReference>